<organism evidence="1">
    <name type="scientific">uncultured Caudovirales phage</name>
    <dbReference type="NCBI Taxonomy" id="2100421"/>
    <lineage>
        <taxon>Viruses</taxon>
        <taxon>Duplodnaviria</taxon>
        <taxon>Heunggongvirae</taxon>
        <taxon>Uroviricota</taxon>
        <taxon>Caudoviricetes</taxon>
        <taxon>Peduoviridae</taxon>
        <taxon>Maltschvirus</taxon>
        <taxon>Maltschvirus maltsch</taxon>
    </lineage>
</organism>
<dbReference type="EMBL" id="MF417886">
    <property type="protein sequence ID" value="ASN69177.1"/>
    <property type="molecule type" value="Genomic_DNA"/>
</dbReference>
<proteinExistence type="predicted"/>
<protein>
    <submittedName>
        <fullName evidence="1">Uncharacterized protein</fullName>
    </submittedName>
</protein>
<name>A0A2H4J758_9CAUD</name>
<reference evidence="1" key="1">
    <citation type="submission" date="2017-06" db="EMBL/GenBank/DDBJ databases">
        <title>Novel phages from South African skin metaviromes.</title>
        <authorList>
            <person name="van Zyl L.J."/>
            <person name="Abrahams Y."/>
            <person name="Stander E.A."/>
            <person name="Kirby B.M."/>
            <person name="Clavaud C."/>
            <person name="Farcet C."/>
            <person name="Breton L."/>
            <person name="Trindade M.I."/>
        </authorList>
    </citation>
    <scope>NUCLEOTIDE SEQUENCE</scope>
</reference>
<sequence length="111" mass="12502">MIVLTRKTVTGTEYWDAKNKKVIVVPNGQKPDFELAENPNSMIHAVDLAIGKDKTVINNKLVDTVDNLDEMDAEQLLVYAKENNIEVPGNIKKADTIRNHIKEALDKETEE</sequence>
<accession>A0A2H4J758</accession>
<gene>
    <name evidence="1" type="ORF">7F23_64</name>
</gene>
<evidence type="ECO:0000313" key="1">
    <source>
        <dbReference type="EMBL" id="ASN69177.1"/>
    </source>
</evidence>